<gene>
    <name evidence="2" type="ORF">O5404_00285</name>
</gene>
<sequence length="55" mass="6826">MKKYIDLYDKLENDFQNDKDLIYMKFGAFKENFGIKFWQIVLLCMSMIWNFLNNF</sequence>
<evidence type="ECO:0000313" key="3">
    <source>
        <dbReference type="Proteomes" id="UP001164513"/>
    </source>
</evidence>
<reference evidence="2" key="1">
    <citation type="submission" date="2022-12" db="EMBL/GenBank/DDBJ databases">
        <title>B. miyamotoi WGS.</title>
        <authorList>
            <person name="Gabriele M."/>
            <person name="Kuleshov K.V."/>
            <person name="Hepner S."/>
            <person name="Hoornstra D."/>
            <person name="Hovius J.W."/>
            <person name="Platonov A.E."/>
            <person name="Fingerle V."/>
            <person name="Strube C."/>
        </authorList>
    </citation>
    <scope>NUCLEOTIDE SEQUENCE</scope>
    <source>
        <strain evidence="2">ZStruIII14-9</strain>
    </source>
</reference>
<keyword evidence="1" id="KW-0472">Membrane</keyword>
<dbReference type="RefSeq" id="WP_156201978.1">
    <property type="nucleotide sequence ID" value="NZ_CP044625.1"/>
</dbReference>
<dbReference type="Proteomes" id="UP001164513">
    <property type="component" value="Chromosome"/>
</dbReference>
<proteinExistence type="predicted"/>
<dbReference type="EMBL" id="CP114720">
    <property type="protein sequence ID" value="WAZ71500.1"/>
    <property type="molecule type" value="Genomic_DNA"/>
</dbReference>
<evidence type="ECO:0000313" key="2">
    <source>
        <dbReference type="EMBL" id="WAZ71500.1"/>
    </source>
</evidence>
<organism evidence="2 3">
    <name type="scientific">Borrelia miyamotoi</name>
    <dbReference type="NCBI Taxonomy" id="47466"/>
    <lineage>
        <taxon>Bacteria</taxon>
        <taxon>Pseudomonadati</taxon>
        <taxon>Spirochaetota</taxon>
        <taxon>Spirochaetia</taxon>
        <taxon>Spirochaetales</taxon>
        <taxon>Borreliaceae</taxon>
        <taxon>Borrelia</taxon>
    </lineage>
</organism>
<keyword evidence="1" id="KW-1133">Transmembrane helix</keyword>
<feature type="transmembrane region" description="Helical" evidence="1">
    <location>
        <begin position="33"/>
        <end position="52"/>
    </location>
</feature>
<evidence type="ECO:0000256" key="1">
    <source>
        <dbReference type="SAM" id="Phobius"/>
    </source>
</evidence>
<accession>A0AAX3JLJ0</accession>
<name>A0AAX3JLJ0_9SPIR</name>
<protein>
    <submittedName>
        <fullName evidence="2">Uncharacterized protein</fullName>
    </submittedName>
</protein>
<dbReference type="AlphaFoldDB" id="A0AAX3JLJ0"/>
<keyword evidence="1" id="KW-0812">Transmembrane</keyword>